<feature type="transmembrane region" description="Helical" evidence="1">
    <location>
        <begin position="199"/>
        <end position="221"/>
    </location>
</feature>
<accession>A0AAE3FYG4</accession>
<sequence length="293" mass="31331">MQSRGATIGSFFQDAAHWWYVTSGKPDTRELLGVFVAVPLVLTLIWISPIGYEWAFDLSAESIFESPHIFVSAYTLSYVHLDGQHLFDNILNYWVTVAAIYPLAGVAQWRTQFRTAVLCYVTIAPPAIAWLTLSTLGTMTDQATLGFSGLNATLIGFLLVVLFAAVGAVSDDTITPLWAIVPFALAVTVSLGTQVGTPIGVPMVALVAVGSLGTVGAVFLFRSRSKLGVITQNEQLALLIGGTVATFGIFGALVLVGDRTNVWGHLGGFLFGFTMPYVAFVVVPAATRLLVPE</sequence>
<reference evidence="2" key="1">
    <citation type="journal article" date="2022" name="Syst. Appl. Microbiol.">
        <title>Natronocalculus amylovorans gen. nov., sp. nov., and Natranaeroarchaeum aerophilus sp. nov., dominant culturable amylolytic natronoarchaea from hypersaline soda lakes in southwestern Siberia.</title>
        <authorList>
            <person name="Sorokin D.Y."/>
            <person name="Elcheninov A.G."/>
            <person name="Khizhniak T.V."/>
            <person name="Koenen M."/>
            <person name="Bale N.J."/>
            <person name="Damste J.S.S."/>
            <person name="Kublanov I.V."/>
        </authorList>
    </citation>
    <scope>NUCLEOTIDE SEQUENCE</scope>
    <source>
        <strain evidence="2">AArc-St2</strain>
    </source>
</reference>
<dbReference type="AlphaFoldDB" id="A0AAE3FYG4"/>
<feature type="transmembrane region" description="Helical" evidence="1">
    <location>
        <begin position="31"/>
        <end position="52"/>
    </location>
</feature>
<dbReference type="Proteomes" id="UP001203207">
    <property type="component" value="Unassembled WGS sequence"/>
</dbReference>
<evidence type="ECO:0000256" key="1">
    <source>
        <dbReference type="SAM" id="Phobius"/>
    </source>
</evidence>
<keyword evidence="1" id="KW-1133">Transmembrane helix</keyword>
<proteinExistence type="predicted"/>
<keyword evidence="1" id="KW-0472">Membrane</keyword>
<comment type="caution">
    <text evidence="2">The sequence shown here is derived from an EMBL/GenBank/DDBJ whole genome shotgun (WGS) entry which is preliminary data.</text>
</comment>
<evidence type="ECO:0000313" key="3">
    <source>
        <dbReference type="Proteomes" id="UP001203207"/>
    </source>
</evidence>
<feature type="transmembrane region" description="Helical" evidence="1">
    <location>
        <begin position="116"/>
        <end position="133"/>
    </location>
</feature>
<feature type="transmembrane region" description="Helical" evidence="1">
    <location>
        <begin position="145"/>
        <end position="169"/>
    </location>
</feature>
<gene>
    <name evidence="2" type="ORF">AArcSt2_09560</name>
</gene>
<reference evidence="2" key="2">
    <citation type="submission" date="2022-02" db="EMBL/GenBank/DDBJ databases">
        <authorList>
            <person name="Elcheninov A.G."/>
            <person name="Sorokin D.Y."/>
            <person name="Kublanov I.V."/>
        </authorList>
    </citation>
    <scope>NUCLEOTIDE SEQUENCE</scope>
    <source>
        <strain evidence="2">AArc-St2</strain>
    </source>
</reference>
<dbReference type="EMBL" id="JAKRVX010000003">
    <property type="protein sequence ID" value="MCL9817190.1"/>
    <property type="molecule type" value="Genomic_DNA"/>
</dbReference>
<feature type="transmembrane region" description="Helical" evidence="1">
    <location>
        <begin position="269"/>
        <end position="291"/>
    </location>
</feature>
<keyword evidence="1" id="KW-0812">Transmembrane</keyword>
<keyword evidence="3" id="KW-1185">Reference proteome</keyword>
<dbReference type="RefSeq" id="WP_250584206.1">
    <property type="nucleotide sequence ID" value="NZ_JAKRVX010000003.1"/>
</dbReference>
<evidence type="ECO:0000313" key="2">
    <source>
        <dbReference type="EMBL" id="MCL9817190.1"/>
    </source>
</evidence>
<feature type="transmembrane region" description="Helical" evidence="1">
    <location>
        <begin position="90"/>
        <end position="109"/>
    </location>
</feature>
<feature type="transmembrane region" description="Helical" evidence="1">
    <location>
        <begin position="176"/>
        <end position="193"/>
    </location>
</feature>
<name>A0AAE3FYG4_9EURY</name>
<protein>
    <submittedName>
        <fullName evidence="2">Uncharacterized protein</fullName>
    </submittedName>
</protein>
<feature type="transmembrane region" description="Helical" evidence="1">
    <location>
        <begin position="236"/>
        <end position="257"/>
    </location>
</feature>
<organism evidence="2 3">
    <name type="scientific">Natronocalculus amylovorans</name>
    <dbReference type="NCBI Taxonomy" id="2917812"/>
    <lineage>
        <taxon>Archaea</taxon>
        <taxon>Methanobacteriati</taxon>
        <taxon>Methanobacteriota</taxon>
        <taxon>Stenosarchaea group</taxon>
        <taxon>Halobacteria</taxon>
        <taxon>Halobacteriales</taxon>
        <taxon>Haloferacaceae</taxon>
        <taxon>Natronocalculus</taxon>
    </lineage>
</organism>